<accession>A0A1I0LN91</accession>
<proteinExistence type="predicted"/>
<evidence type="ECO:0000313" key="2">
    <source>
        <dbReference type="Proteomes" id="UP000199361"/>
    </source>
</evidence>
<name>A0A1I0LN91_9ACTN</name>
<dbReference type="Proteomes" id="UP000199361">
    <property type="component" value="Unassembled WGS sequence"/>
</dbReference>
<protein>
    <recommendedName>
        <fullName evidence="3">DUF3800 domain-containing protein</fullName>
    </recommendedName>
</protein>
<reference evidence="1 2" key="1">
    <citation type="submission" date="2016-10" db="EMBL/GenBank/DDBJ databases">
        <authorList>
            <person name="de Groot N.N."/>
        </authorList>
    </citation>
    <scope>NUCLEOTIDE SEQUENCE [LARGE SCALE GENOMIC DNA]</scope>
    <source>
        <strain evidence="1 2">CGMCC 4.5598</strain>
    </source>
</reference>
<evidence type="ECO:0008006" key="3">
    <source>
        <dbReference type="Google" id="ProtNLM"/>
    </source>
</evidence>
<dbReference type="AlphaFoldDB" id="A0A1I0LN91"/>
<gene>
    <name evidence="1" type="ORF">SAMN05421811_120119</name>
</gene>
<keyword evidence="2" id="KW-1185">Reference proteome</keyword>
<dbReference type="EMBL" id="FOHX01000020">
    <property type="protein sequence ID" value="SEU42728.1"/>
    <property type="molecule type" value="Genomic_DNA"/>
</dbReference>
<organism evidence="1 2">
    <name type="scientific">Nonomuraea wenchangensis</name>
    <dbReference type="NCBI Taxonomy" id="568860"/>
    <lineage>
        <taxon>Bacteria</taxon>
        <taxon>Bacillati</taxon>
        <taxon>Actinomycetota</taxon>
        <taxon>Actinomycetes</taxon>
        <taxon>Streptosporangiales</taxon>
        <taxon>Streptosporangiaceae</taxon>
        <taxon>Nonomuraea</taxon>
    </lineage>
</organism>
<evidence type="ECO:0000313" key="1">
    <source>
        <dbReference type="EMBL" id="SEU42728.1"/>
    </source>
</evidence>
<dbReference type="STRING" id="568860.SAMN05421811_120119"/>
<sequence>MYIELHAYVDESMRIHDGLYVLAAVIVPCEYADEHRAALRALLLGKQPRLHWRDERPKRRLEITHAVAALHPNTVIVIGTRLKPAKQRRARRKCLERLLWHLTCRDVSRVVMERRSAEGNKEDLDMVNALRAREALPQDIHVEWTSPLVEELLWLPDVVAGIFARAETGDRTLEDLLSGDHLVERISCD</sequence>